<dbReference type="GO" id="GO:0043130">
    <property type="term" value="F:ubiquitin binding"/>
    <property type="evidence" value="ECO:0007669"/>
    <property type="project" value="Ensembl"/>
</dbReference>
<evidence type="ECO:0000256" key="15">
    <source>
        <dbReference type="ARBA" id="ARBA00023136"/>
    </source>
</evidence>
<keyword evidence="13" id="KW-0832">Ubl conjugation</keyword>
<proteinExistence type="inferred from homology"/>
<dbReference type="GO" id="GO:0019901">
    <property type="term" value="F:protein kinase binding"/>
    <property type="evidence" value="ECO:0007669"/>
    <property type="project" value="Ensembl"/>
</dbReference>
<evidence type="ECO:0000259" key="24">
    <source>
        <dbReference type="PROSITE" id="PS50222"/>
    </source>
</evidence>
<dbReference type="GeneTree" id="ENSGT00940000160934"/>
<dbReference type="GO" id="GO:0016045">
    <property type="term" value="P:detection of bacterium"/>
    <property type="evidence" value="ECO:0007669"/>
    <property type="project" value="Ensembl"/>
</dbReference>
<evidence type="ECO:0000256" key="9">
    <source>
        <dbReference type="ARBA" id="ARBA00022737"/>
    </source>
</evidence>
<reference evidence="26" key="3">
    <citation type="submission" date="2025-09" db="UniProtKB">
        <authorList>
            <consortium name="Ensembl"/>
        </authorList>
    </citation>
    <scope>IDENTIFICATION</scope>
    <source>
        <strain evidence="26">Brown Norway</strain>
    </source>
</reference>
<feature type="domain" description="CARD" evidence="23">
    <location>
        <begin position="321"/>
        <end position="396"/>
    </location>
</feature>
<dbReference type="GO" id="GO:0042981">
    <property type="term" value="P:regulation of apoptotic process"/>
    <property type="evidence" value="ECO:0007669"/>
    <property type="project" value="InterPro"/>
</dbReference>
<dbReference type="HOGENOM" id="CLU_011291_0_0_1"/>
<keyword evidence="12" id="KW-0067">ATP-binding</keyword>
<dbReference type="GO" id="GO:0051879">
    <property type="term" value="F:Hsp90 protein binding"/>
    <property type="evidence" value="ECO:0007669"/>
    <property type="project" value="Ensembl"/>
</dbReference>
<evidence type="ECO:0000256" key="16">
    <source>
        <dbReference type="ARBA" id="ARBA00023198"/>
    </source>
</evidence>
<dbReference type="InterPro" id="IPR007111">
    <property type="entry name" value="NACHT_NTPase"/>
</dbReference>
<dbReference type="PANTHER" id="PTHR22611">
    <property type="entry name" value="PROTEIN NAKED CUTICLE"/>
    <property type="match status" value="1"/>
</dbReference>
<evidence type="ECO:0000256" key="17">
    <source>
        <dbReference type="ARBA" id="ARBA00023233"/>
    </source>
</evidence>
<dbReference type="InterPro" id="IPR011992">
    <property type="entry name" value="EF-hand-dom_pair"/>
</dbReference>
<dbReference type="GO" id="GO:0032498">
    <property type="term" value="P:detection of muramyl dipeptide"/>
    <property type="evidence" value="ECO:0007669"/>
    <property type="project" value="Ensembl"/>
</dbReference>
<reference evidence="26" key="1">
    <citation type="submission" date="2024-01" db="EMBL/GenBank/DDBJ databases">
        <title>GRCr8: a new rat reference genome assembly contstructed from accurate long reads and long range scaffolding.</title>
        <authorList>
            <person name="Doris P.A."/>
            <person name="Kalbfleisch T."/>
            <person name="Li K."/>
            <person name="Howe K."/>
            <person name="Wood J."/>
        </authorList>
    </citation>
    <scope>NUCLEOTIDE SEQUENCE [LARGE SCALE GENOMIC DNA]</scope>
    <source>
        <strain evidence="26">Brown Norway</strain>
    </source>
</reference>
<dbReference type="GO" id="GO:0006954">
    <property type="term" value="P:inflammatory response"/>
    <property type="evidence" value="ECO:0007669"/>
    <property type="project" value="UniProtKB-KW"/>
</dbReference>
<dbReference type="GO" id="GO:0019897">
    <property type="term" value="C:extrinsic component of plasma membrane"/>
    <property type="evidence" value="ECO:0007669"/>
    <property type="project" value="Ensembl"/>
</dbReference>
<evidence type="ECO:0000256" key="6">
    <source>
        <dbReference type="ARBA" id="ARBA00022614"/>
    </source>
</evidence>
<dbReference type="SUPFAM" id="SSF47473">
    <property type="entry name" value="EF-hand"/>
    <property type="match status" value="1"/>
</dbReference>
<dbReference type="GO" id="GO:0016323">
    <property type="term" value="C:basolateral plasma membrane"/>
    <property type="evidence" value="ECO:0007669"/>
    <property type="project" value="UniProtKB-SubCell"/>
</dbReference>
<dbReference type="InterPro" id="IPR032675">
    <property type="entry name" value="LRR_dom_sf"/>
</dbReference>
<evidence type="ECO:0000256" key="12">
    <source>
        <dbReference type="ARBA" id="ARBA00022840"/>
    </source>
</evidence>
<dbReference type="InterPro" id="IPR001611">
    <property type="entry name" value="Leu-rich_rpt"/>
</dbReference>
<dbReference type="Gene3D" id="1.10.533.10">
    <property type="entry name" value="Death Domain, Fas"/>
    <property type="match status" value="2"/>
</dbReference>
<keyword evidence="6" id="KW-0433">Leucine-rich repeat</keyword>
<dbReference type="GO" id="GO:0061702">
    <property type="term" value="C:canonical inflammasome complex"/>
    <property type="evidence" value="ECO:0007669"/>
    <property type="project" value="UniProtKB-SubCell"/>
</dbReference>
<dbReference type="GO" id="GO:0032740">
    <property type="term" value="P:positive regulation of interleukin-17 production"/>
    <property type="evidence" value="ECO:0007669"/>
    <property type="project" value="Ensembl"/>
</dbReference>
<dbReference type="GO" id="GO:0002250">
    <property type="term" value="P:adaptive immune response"/>
    <property type="evidence" value="ECO:0007669"/>
    <property type="project" value="UniProtKB-KW"/>
</dbReference>
<dbReference type="GO" id="GO:0071222">
    <property type="term" value="P:cellular response to lipopolysaccharide"/>
    <property type="evidence" value="ECO:0007669"/>
    <property type="project" value="Ensembl"/>
</dbReference>
<dbReference type="InterPro" id="IPR011029">
    <property type="entry name" value="DEATH-like_dom_sf"/>
</dbReference>
<evidence type="ECO:0000256" key="22">
    <source>
        <dbReference type="SAM" id="MobiDB-lite"/>
    </source>
</evidence>
<dbReference type="GO" id="GO:0044877">
    <property type="term" value="F:protein-containing complex binding"/>
    <property type="evidence" value="ECO:0007669"/>
    <property type="project" value="Ensembl"/>
</dbReference>
<dbReference type="GO" id="GO:0050700">
    <property type="term" value="F:CARD domain binding"/>
    <property type="evidence" value="ECO:0007669"/>
    <property type="project" value="Ensembl"/>
</dbReference>
<keyword evidence="27" id="KW-1185">Reference proteome</keyword>
<dbReference type="PROSITE" id="PS00018">
    <property type="entry name" value="EF_HAND_1"/>
    <property type="match status" value="1"/>
</dbReference>
<dbReference type="GO" id="GO:0005794">
    <property type="term" value="C:Golgi apparatus"/>
    <property type="evidence" value="ECO:0007669"/>
    <property type="project" value="Ensembl"/>
</dbReference>
<evidence type="ECO:0000256" key="4">
    <source>
        <dbReference type="ARBA" id="ARBA00022490"/>
    </source>
</evidence>
<dbReference type="STRING" id="10116.ENSRNOP00000073236"/>
<dbReference type="GO" id="GO:0070534">
    <property type="term" value="P:protein K63-linked ubiquitination"/>
    <property type="evidence" value="ECO:0007669"/>
    <property type="project" value="Ensembl"/>
</dbReference>
<keyword evidence="17" id="KW-1271">Inflammasome</keyword>
<evidence type="ECO:0000256" key="20">
    <source>
        <dbReference type="ARBA" id="ARBA00046556"/>
    </source>
</evidence>
<dbReference type="GO" id="GO:0043025">
    <property type="term" value="C:neuronal cell body"/>
    <property type="evidence" value="ECO:0007669"/>
    <property type="project" value="UniProtKB-ARBA"/>
</dbReference>
<dbReference type="PROSITE" id="PS50222">
    <property type="entry name" value="EF_HAND_2"/>
    <property type="match status" value="1"/>
</dbReference>
<dbReference type="RGD" id="1306368">
    <property type="gene designation" value="Nod2"/>
</dbReference>
<evidence type="ECO:0000256" key="21">
    <source>
        <dbReference type="RuleBase" id="RU367060"/>
    </source>
</evidence>
<evidence type="ECO:0000259" key="23">
    <source>
        <dbReference type="PROSITE" id="PS50209"/>
    </source>
</evidence>
<reference evidence="26" key="2">
    <citation type="submission" date="2025-08" db="UniProtKB">
        <authorList>
            <consortium name="Ensembl"/>
        </authorList>
    </citation>
    <scope>IDENTIFICATION</scope>
    <source>
        <strain evidence="26">Brown Norway</strain>
    </source>
</reference>
<dbReference type="GO" id="GO:1901224">
    <property type="term" value="P:positive regulation of non-canonical NF-kappaB signal transduction"/>
    <property type="evidence" value="ECO:0007669"/>
    <property type="project" value="Ensembl"/>
</dbReference>
<dbReference type="GO" id="GO:0045944">
    <property type="term" value="P:positive regulation of transcription by RNA polymerase II"/>
    <property type="evidence" value="ECO:0007669"/>
    <property type="project" value="Ensembl"/>
</dbReference>
<dbReference type="GO" id="GO:0038187">
    <property type="term" value="F:pattern recognition receptor activity"/>
    <property type="evidence" value="ECO:0007669"/>
    <property type="project" value="Ensembl"/>
</dbReference>
<dbReference type="SMART" id="SM00368">
    <property type="entry name" value="LRR_RI"/>
    <property type="match status" value="9"/>
</dbReference>
<dbReference type="Gene3D" id="3.40.50.300">
    <property type="entry name" value="P-loop containing nucleotide triphosphate hydrolases"/>
    <property type="match status" value="1"/>
</dbReference>
<dbReference type="GO" id="GO:0042834">
    <property type="term" value="F:peptidoglycan binding"/>
    <property type="evidence" value="ECO:0007669"/>
    <property type="project" value="Ensembl"/>
</dbReference>
<dbReference type="GO" id="GO:0032500">
    <property type="term" value="F:muramyl dipeptide binding"/>
    <property type="evidence" value="ECO:0007669"/>
    <property type="project" value="Ensembl"/>
</dbReference>
<dbReference type="GO" id="GO:0032731">
    <property type="term" value="P:positive regulation of interleukin-1 beta production"/>
    <property type="evidence" value="ECO:0007669"/>
    <property type="project" value="Ensembl"/>
</dbReference>
<dbReference type="PANTHER" id="PTHR22611:SF2">
    <property type="entry name" value="PROTEIN NAKED CUTICLE HOMOLOG 1"/>
    <property type="match status" value="1"/>
</dbReference>
<feature type="domain" description="EF-hand" evidence="24">
    <location>
        <begin position="131"/>
        <end position="166"/>
    </location>
</feature>
<dbReference type="SUPFAM" id="SSF47986">
    <property type="entry name" value="DEATH domain"/>
    <property type="match status" value="2"/>
</dbReference>
<dbReference type="GO" id="GO:0030277">
    <property type="term" value="P:maintenance of gastrointestinal epithelium"/>
    <property type="evidence" value="ECO:0007669"/>
    <property type="project" value="Ensembl"/>
</dbReference>
<evidence type="ECO:0000313" key="28">
    <source>
        <dbReference type="RGD" id="1306368"/>
    </source>
</evidence>
<keyword evidence="5" id="KW-0399">Innate immunity</keyword>
<comment type="function">
    <text evidence="21">Cell autonomous antagonist of the canonical Wnt signaling pathway.</text>
</comment>
<dbReference type="GO" id="GO:0032760">
    <property type="term" value="P:positive regulation of tumor necrosis factor production"/>
    <property type="evidence" value="ECO:0007669"/>
    <property type="project" value="Ensembl"/>
</dbReference>
<dbReference type="GO" id="GO:0038066">
    <property type="term" value="P:p38MAPK cascade"/>
    <property type="evidence" value="ECO:0007669"/>
    <property type="project" value="Ensembl"/>
</dbReference>
<dbReference type="GO" id="GO:0050871">
    <property type="term" value="P:positive regulation of B cell activation"/>
    <property type="evidence" value="ECO:0007669"/>
    <property type="project" value="Ensembl"/>
</dbReference>
<evidence type="ECO:0000256" key="1">
    <source>
        <dbReference type="ARBA" id="ARBA00004110"/>
    </source>
</evidence>
<feature type="domain" description="NACHT" evidence="25">
    <location>
        <begin position="580"/>
        <end position="716"/>
    </location>
</feature>
<dbReference type="GO" id="GO:0003779">
    <property type="term" value="F:actin binding"/>
    <property type="evidence" value="ECO:0007669"/>
    <property type="project" value="Ensembl"/>
</dbReference>
<evidence type="ECO:0000256" key="7">
    <source>
        <dbReference type="ARBA" id="ARBA00022687"/>
    </source>
</evidence>
<keyword evidence="14" id="KW-0391">Immunity</keyword>
<evidence type="ECO:0000313" key="26">
    <source>
        <dbReference type="Ensembl" id="ENSRNOP00000061463.2"/>
    </source>
</evidence>
<evidence type="ECO:0000256" key="11">
    <source>
        <dbReference type="ARBA" id="ARBA00022837"/>
    </source>
</evidence>
<dbReference type="InterPro" id="IPR018247">
    <property type="entry name" value="EF_Hand_1_Ca_BS"/>
</dbReference>
<dbReference type="GO" id="GO:0097039">
    <property type="term" value="P:protein linear polyubiquitination"/>
    <property type="evidence" value="ECO:0007669"/>
    <property type="project" value="Ensembl"/>
</dbReference>
<keyword evidence="7 21" id="KW-0879">Wnt signaling pathway</keyword>
<sequence length="1327" mass="147435">MGKLHSKPAAVCKRRESPEGDSFAVSAAWARKGIEEWIGRQRCPGSVSGPRQLRLAGTVGRGARELVGDTSREALGEGDEDDFPLEVALPPEKTDSLVSGDEKRMEKLSEPGQASKKQLKFEELQCDVSVEEDSRQEWTFTLYDFDNNGKVTREDITSLLHTIYEVVDSSVNHSPTSSKTLRVKLTVAPDGSQSKRSVLFNHTDLQSARPRADTKPAEELRGWEKQQRAPLRFQGDSHLEQPDCYHHCVDENIERRNHYLDLAGIENYTSQFGPGSPSVAQKSELPPRISNPTRSRSHEPEAAHIPHRRPQGCDMCSQEDFQAQRSQLVALLVSGSLEGFESILDWLLSWDVLSREDYEGLSLPGQPLSHSARRLLDTVCNKGVWGCQKLFEAVQEAQANSHTFELQGCWDVHSLHPTRDLQSHRPAIVRRLCSHVEAILELARDEGFLSQYECEEIRLPIFTSSQRARRLLDLAAVKANGLAAFLLQHVRKLPASLSLPYEAAECQKFTAKLRTMVSAQSRFLSTYDGSENLCLEDIYTENTLELRTEVGTAGALQKSPATLGLEELFGTHGHLNKDADTILVVGEAGSGKSTLLQRLHLLWASGQNFREFLFIFPFSCRQLQCMTKPLSLRTLLFEHCCWPDVGQDDVFQFLLDHPDRVLLTFDGLDEFKFRFTDRERHCSPLDPTSVQTLLFNLLQGNLLKNACKVLTSRPDAVSALLRKFVRTECHLKGFSEEGIKLYLRKHHREPGVADRLIHLIQATSALHGLCHLPVFSWMVSRCHRELLLQNRGFPTTSTDMYLLILQHFLLHASPPDSFPLGLGPGLLQSRLSTLLHLGHLALQGLAMSCYVFSAQQLQAAQVDSEDISLGFLVRAQSVVPGSKAPLEFLHITFQCFFAAFYLAVSADTSAASLKHLFSCGRPGNSLLLRLLPNLCIQGSRVKGGQAALLQKAEPHNLQITAAFLAGLLSQQHRDLLAACQVPERVLLQRQARARSCLAHSLREHFHSIPPAVPGETKSMHAMPGFIWLIRSLYEMQEVQLAREAVRRLDIGHLKLTFCRVGPAECAALAFVLQHLQRPVALQLDHNSVGDVGVEQLLPCLGVCTALYLRDNNISDRGARTLVECALRCEQLQKLASLFNNKLTDGCASSVAKLLAHKQNFLSLRVGNNHITAAGAEVLAQGLKSNTSLQFLGFWGNSVGDKGSQALAEVVADHQRLKWLSLVGNNIGSVGAHALALMLEKNKSLEELCLEENHICDEGVYSLAEGLKRNSTLKFLKLSNNGITYRGAEALLQALNRNSTVLEVWLRGNTFSPEEAQTLSSSDARLLL</sequence>
<keyword evidence="8 21" id="KW-0479">Metal-binding</keyword>
<protein>
    <recommendedName>
        <fullName evidence="21">Protein naked cuticle homolog</fullName>
    </recommendedName>
</protein>
<dbReference type="PROSITE" id="PS50837">
    <property type="entry name" value="NACHT"/>
    <property type="match status" value="1"/>
</dbReference>
<dbReference type="InterPro" id="IPR041267">
    <property type="entry name" value="NLRP_HD2"/>
</dbReference>
<evidence type="ECO:0000256" key="2">
    <source>
        <dbReference type="ARBA" id="ARBA00007081"/>
    </source>
</evidence>
<dbReference type="GO" id="GO:0030544">
    <property type="term" value="F:Hsp70 protein binding"/>
    <property type="evidence" value="ECO:0007669"/>
    <property type="project" value="Ensembl"/>
</dbReference>
<dbReference type="GO" id="GO:0005856">
    <property type="term" value="C:cytoskeleton"/>
    <property type="evidence" value="ECO:0007669"/>
    <property type="project" value="Ensembl"/>
</dbReference>
<dbReference type="GO" id="GO:0002720">
    <property type="term" value="P:positive regulation of cytokine production involved in immune response"/>
    <property type="evidence" value="ECO:0007669"/>
    <property type="project" value="Ensembl"/>
</dbReference>
<dbReference type="GO" id="GO:1900017">
    <property type="term" value="P:positive regulation of cytokine production involved in inflammatory response"/>
    <property type="evidence" value="ECO:0007669"/>
    <property type="project" value="Ensembl"/>
</dbReference>
<evidence type="ECO:0000256" key="13">
    <source>
        <dbReference type="ARBA" id="ARBA00022843"/>
    </source>
</evidence>
<dbReference type="GO" id="GO:0070431">
    <property type="term" value="P:nucleotide-binding oligomerization domain containing 2 signaling pathway"/>
    <property type="evidence" value="ECO:0007669"/>
    <property type="project" value="Ensembl"/>
</dbReference>
<feature type="region of interest" description="Disordered" evidence="22">
    <location>
        <begin position="274"/>
        <end position="311"/>
    </location>
</feature>
<dbReference type="Ensembl" id="ENSRNOT00000065103.4">
    <property type="protein sequence ID" value="ENSRNOP00000061463.2"/>
    <property type="gene ID" value="ENSRNOG00000014124.9"/>
</dbReference>
<dbReference type="Gene3D" id="3.80.10.10">
    <property type="entry name" value="Ribonuclease Inhibitor"/>
    <property type="match status" value="2"/>
</dbReference>
<dbReference type="InterPro" id="IPR040140">
    <property type="entry name" value="Nkd-like"/>
</dbReference>
<dbReference type="GO" id="GO:0032755">
    <property type="term" value="P:positive regulation of interleukin-6 production"/>
    <property type="evidence" value="ECO:0007669"/>
    <property type="project" value="Ensembl"/>
</dbReference>
<evidence type="ECO:0000313" key="27">
    <source>
        <dbReference type="Proteomes" id="UP000002494"/>
    </source>
</evidence>
<dbReference type="PROSITE" id="PS50209">
    <property type="entry name" value="CARD"/>
    <property type="match status" value="2"/>
</dbReference>
<comment type="subcellular location">
    <subcellularLocation>
        <location evidence="21">Cell membrane</location>
    </subcellularLocation>
    <subcellularLocation>
        <location evidence="21">Cytoplasm</location>
    </subcellularLocation>
    <subcellularLocation>
        <location evidence="1">Inflammasome</location>
    </subcellularLocation>
</comment>
<evidence type="ECO:0000256" key="5">
    <source>
        <dbReference type="ARBA" id="ARBA00022588"/>
    </source>
</evidence>
<dbReference type="InterPro" id="IPR027417">
    <property type="entry name" value="P-loop_NTPase"/>
</dbReference>
<dbReference type="SUPFAM" id="SSF52047">
    <property type="entry name" value="RNI-like"/>
    <property type="match status" value="1"/>
</dbReference>
<feature type="region of interest" description="Disordered" evidence="22">
    <location>
        <begin position="1"/>
        <end position="23"/>
    </location>
</feature>
<dbReference type="SUPFAM" id="SSF52540">
    <property type="entry name" value="P-loop containing nucleoside triphosphate hydrolases"/>
    <property type="match status" value="1"/>
</dbReference>
<evidence type="ECO:0000256" key="10">
    <source>
        <dbReference type="ARBA" id="ARBA00022741"/>
    </source>
</evidence>
<dbReference type="GO" id="GO:0007249">
    <property type="term" value="P:canonical NF-kappaB signal transduction"/>
    <property type="evidence" value="ECO:0007669"/>
    <property type="project" value="Ensembl"/>
</dbReference>
<dbReference type="GO" id="GO:0140367">
    <property type="term" value="P:antibacterial innate immune response"/>
    <property type="evidence" value="ECO:0007669"/>
    <property type="project" value="Ensembl"/>
</dbReference>
<organism evidence="26 27">
    <name type="scientific">Rattus norvegicus</name>
    <name type="common">Rat</name>
    <dbReference type="NCBI Taxonomy" id="10116"/>
    <lineage>
        <taxon>Eukaryota</taxon>
        <taxon>Metazoa</taxon>
        <taxon>Chordata</taxon>
        <taxon>Craniata</taxon>
        <taxon>Vertebrata</taxon>
        <taxon>Euteleostomi</taxon>
        <taxon>Mammalia</taxon>
        <taxon>Eutheria</taxon>
        <taxon>Euarchontoglires</taxon>
        <taxon>Glires</taxon>
        <taxon>Rodentia</taxon>
        <taxon>Myomorpha</taxon>
        <taxon>Muroidea</taxon>
        <taxon>Muridae</taxon>
        <taxon>Murinae</taxon>
        <taxon>Rattus</taxon>
    </lineage>
</organism>
<gene>
    <name evidence="26 28" type="primary">Nod2</name>
</gene>
<evidence type="ECO:0000256" key="18">
    <source>
        <dbReference type="ARBA" id="ARBA00024307"/>
    </source>
</evidence>
<dbReference type="Gene3D" id="1.10.238.10">
    <property type="entry name" value="EF-hand"/>
    <property type="match status" value="1"/>
</dbReference>
<comment type="subunit">
    <text evidence="20">Interacts (via LRR repeats) with BCL2 and BCL2L1 (via the loop between motifs BH4 and BH3). Interacts with NOD2; this interaction is enhanced in the presence of muramyl dipeptide (MDP) and increases IL1B release. Interacts with EIF2AK2/PKR; this interaction requires EIF2AK2 activity, is accompanied by EIF2AK2 autophosphorylation and promotes inflammasome assembly in response to danger-associated signals. Interacts with MEFV; this interaction targets Nlrp1a to degradation by autophagy, hence preventing excessive IL1B- and IL18-mediated inflammation. Interacts with DPP9; leading to inhibit activation of the inflammasome. DPP9 acts via formation of a ternary complex, composed of a DPP9 homodimer, one full-length NLRP1 protein, and one cleaved C-terminus of Nlrp1a (NACHT, LRR and PYD domains-containing protein 1a, C-terminus). Interacts with DPP8; leading to inhibit activation of the inflammasome, probably via formation of a ternary complex with DPP8.</text>
</comment>
<dbReference type="GO" id="GO:0043123">
    <property type="term" value="P:positive regulation of canonical NF-kappaB signal transduction"/>
    <property type="evidence" value="ECO:0007669"/>
    <property type="project" value="Ensembl"/>
</dbReference>
<dbReference type="GO" id="GO:0140639">
    <property type="term" value="P:positive regulation of pyroptotic inflammatory response"/>
    <property type="evidence" value="ECO:0007669"/>
    <property type="project" value="UniProtKB-ARBA"/>
</dbReference>
<dbReference type="Bgee" id="ENSRNOG00000014124">
    <property type="expression patterns" value="Expressed in spleen and 9 other cell types or tissues"/>
</dbReference>
<dbReference type="GO" id="GO:0032874">
    <property type="term" value="P:positive regulation of stress-activated MAPK cascade"/>
    <property type="evidence" value="ECO:0007669"/>
    <property type="project" value="Ensembl"/>
</dbReference>
<dbReference type="Pfam" id="PF17776">
    <property type="entry name" value="NLRC4_HD2"/>
    <property type="match status" value="1"/>
</dbReference>
<dbReference type="SMR" id="D4A5W3"/>
<dbReference type="GO" id="GO:0046330">
    <property type="term" value="P:positive regulation of JNK cascade"/>
    <property type="evidence" value="ECO:0007669"/>
    <property type="project" value="Ensembl"/>
</dbReference>
<accession>D4A5W3</accession>
<comment type="similarity">
    <text evidence="2 21">Belongs to the NKD family.</text>
</comment>
<dbReference type="GO" id="GO:0009986">
    <property type="term" value="C:cell surface"/>
    <property type="evidence" value="ECO:0007669"/>
    <property type="project" value="Ensembl"/>
</dbReference>
<keyword evidence="10" id="KW-0547">Nucleotide-binding</keyword>
<dbReference type="GO" id="GO:1902523">
    <property type="term" value="P:positive regulation of protein K63-linked ubiquitination"/>
    <property type="evidence" value="ECO:0007669"/>
    <property type="project" value="Ensembl"/>
</dbReference>
<dbReference type="GO" id="GO:0005524">
    <property type="term" value="F:ATP binding"/>
    <property type="evidence" value="ECO:0007669"/>
    <property type="project" value="UniProtKB-KW"/>
</dbReference>
<dbReference type="Proteomes" id="UP000002494">
    <property type="component" value="Chromosome 19"/>
</dbReference>
<keyword evidence="15" id="KW-0472">Membrane</keyword>
<dbReference type="GO" id="GO:0045335">
    <property type="term" value="C:phagocytic vesicle"/>
    <property type="evidence" value="ECO:0007669"/>
    <property type="project" value="Ensembl"/>
</dbReference>
<dbReference type="GO" id="GO:0097110">
    <property type="term" value="F:scaffold protein binding"/>
    <property type="evidence" value="ECO:0007669"/>
    <property type="project" value="UniProtKB-ARBA"/>
</dbReference>
<evidence type="ECO:0000259" key="25">
    <source>
        <dbReference type="PROSITE" id="PS50837"/>
    </source>
</evidence>
<keyword evidence="4" id="KW-0963">Cytoplasm</keyword>
<evidence type="ECO:0000256" key="19">
    <source>
        <dbReference type="ARBA" id="ARBA00046508"/>
    </source>
</evidence>
<dbReference type="GO" id="GO:0071225">
    <property type="term" value="P:cellular response to muramyl dipeptide"/>
    <property type="evidence" value="ECO:0007669"/>
    <property type="project" value="Ensembl"/>
</dbReference>
<dbReference type="AGR" id="RGD:1306368"/>
<feature type="domain" description="CARD" evidence="23">
    <location>
        <begin position="421"/>
        <end position="505"/>
    </location>
</feature>
<dbReference type="GO" id="GO:0006914">
    <property type="term" value="P:autophagy"/>
    <property type="evidence" value="ECO:0007669"/>
    <property type="project" value="UniProtKB-KW"/>
</dbReference>
<dbReference type="GO" id="GO:0032757">
    <property type="term" value="P:positive regulation of interleukin-8 production"/>
    <property type="evidence" value="ECO:0007669"/>
    <property type="project" value="Ensembl"/>
</dbReference>
<dbReference type="InterPro" id="IPR002048">
    <property type="entry name" value="EF_hand_dom"/>
</dbReference>
<dbReference type="AlphaFoldDB" id="D4A5W3"/>
<dbReference type="GO" id="GO:0002830">
    <property type="term" value="P:positive regulation of type 2 immune response"/>
    <property type="evidence" value="ECO:0007669"/>
    <property type="project" value="Ensembl"/>
</dbReference>
<keyword evidence="16" id="KW-0395">Inflammatory response</keyword>
<dbReference type="Pfam" id="PF00619">
    <property type="entry name" value="CARD"/>
    <property type="match status" value="1"/>
</dbReference>
<dbReference type="ExpressionAtlas" id="D4A5W3">
    <property type="expression patterns" value="baseline and differential"/>
</dbReference>
<evidence type="ECO:0000256" key="8">
    <source>
        <dbReference type="ARBA" id="ARBA00022723"/>
    </source>
</evidence>
<name>D4A5W3_RAT</name>
<dbReference type="InterPro" id="IPR001315">
    <property type="entry name" value="CARD"/>
</dbReference>
<keyword evidence="3 21" id="KW-1003">Cell membrane</keyword>
<dbReference type="Pfam" id="PF17779">
    <property type="entry name" value="WHD_NOD2"/>
    <property type="match status" value="1"/>
</dbReference>
<evidence type="ECO:0000256" key="14">
    <source>
        <dbReference type="ARBA" id="ARBA00022859"/>
    </source>
</evidence>
<dbReference type="GO" id="GO:0051245">
    <property type="term" value="P:negative regulation of cellular defense response"/>
    <property type="evidence" value="ECO:0007669"/>
    <property type="project" value="UniProtKB-ARBA"/>
</dbReference>
<keyword evidence="9" id="KW-0677">Repeat</keyword>
<keyword evidence="11 21" id="KW-0106">Calcium</keyword>
<dbReference type="Pfam" id="PF13516">
    <property type="entry name" value="LRR_6"/>
    <property type="match status" value="4"/>
</dbReference>
<comment type="subunit">
    <text evidence="19">Interacts with the N-terminal part of Nlrp1a (NACHT, LRR and PYD domains-containing protein 1a, N-terminus) in absence of pathogens and other damage-associated signals. Homomultimer; forms the Nlrp1a inflammasome polymeric complex, a filament composed of homopolymers of this form in response to pathogens and other damage-associated signals. The Nlrp1a inflammasome polymeric complex directly recruits pro-caspase-1 (proCASP1) independently of PYCARD/ASC. Interacts (via CARD domain) with CASP1 (via CARD domain); leading to CASP1 activation.</text>
</comment>
<dbReference type="PaxDb" id="10116-ENSRNOP00000061463"/>
<dbReference type="GO" id="GO:0005739">
    <property type="term" value="C:mitochondrion"/>
    <property type="evidence" value="ECO:0007669"/>
    <property type="project" value="UniProtKB-SubCell"/>
</dbReference>
<comment type="function">
    <text evidence="18">Regulatory part that prevents formation of the Nlrp1a inflammasome: in absence of pathogens and other damage-associated signals, interacts with the C-terminal part of Nlrp1a (NACHT, LRR and PYD domains-containing protein 1a, C-terminus), preventing activation of the Nlrp1a inflammasome. In response to pathogen-associated signals, this part is ubiquitinated by the N-end rule pathway and degraded by the proteasome, releasing the cleaved C-terminal part of the protein, which polymerizes and forms the Nlrp1a inflammasome.</text>
</comment>
<dbReference type="InterPro" id="IPR041075">
    <property type="entry name" value="NOD1/2_WH"/>
</dbReference>
<evidence type="ECO:0000256" key="3">
    <source>
        <dbReference type="ARBA" id="ARBA00022475"/>
    </source>
</evidence>
<dbReference type="GO" id="GO:0043124">
    <property type="term" value="P:negative regulation of canonical NF-kappaB signal transduction"/>
    <property type="evidence" value="ECO:0007669"/>
    <property type="project" value="Ensembl"/>
</dbReference>
<dbReference type="Pfam" id="PF05729">
    <property type="entry name" value="NACHT"/>
    <property type="match status" value="1"/>
</dbReference>